<reference evidence="3" key="2">
    <citation type="submission" date="2020-11" db="EMBL/GenBank/DDBJ databases">
        <title>Whole genome sequencing of Colletotrichum sp.</title>
        <authorList>
            <person name="Li H."/>
        </authorList>
    </citation>
    <scope>NUCLEOTIDE SEQUENCE</scope>
    <source>
        <strain evidence="3">CkLH20</strain>
    </source>
</reference>
<dbReference type="AlphaFoldDB" id="A0A9P6ICL7"/>
<dbReference type="GeneID" id="62161909"/>
<feature type="transmembrane region" description="Helical" evidence="2">
    <location>
        <begin position="201"/>
        <end position="223"/>
    </location>
</feature>
<reference evidence="3" key="1">
    <citation type="submission" date="2020-03" db="EMBL/GenBank/DDBJ databases">
        <authorList>
            <person name="He L."/>
        </authorList>
    </citation>
    <scope>NUCLEOTIDE SEQUENCE</scope>
    <source>
        <strain evidence="3">CkLH20</strain>
    </source>
</reference>
<feature type="transmembrane region" description="Helical" evidence="2">
    <location>
        <begin position="229"/>
        <end position="252"/>
    </location>
</feature>
<feature type="compositionally biased region" description="Low complexity" evidence="1">
    <location>
        <begin position="39"/>
        <end position="51"/>
    </location>
</feature>
<dbReference type="OrthoDB" id="4840540at2759"/>
<feature type="transmembrane region" description="Helical" evidence="2">
    <location>
        <begin position="127"/>
        <end position="146"/>
    </location>
</feature>
<dbReference type="EMBL" id="JAATWM020000018">
    <property type="protein sequence ID" value="KAF9876175.1"/>
    <property type="molecule type" value="Genomic_DNA"/>
</dbReference>
<evidence type="ECO:0000256" key="1">
    <source>
        <dbReference type="SAM" id="MobiDB-lite"/>
    </source>
</evidence>
<feature type="transmembrane region" description="Helical" evidence="2">
    <location>
        <begin position="93"/>
        <end position="115"/>
    </location>
</feature>
<comment type="caution">
    <text evidence="3">The sequence shown here is derived from an EMBL/GenBank/DDBJ whole genome shotgun (WGS) entry which is preliminary data.</text>
</comment>
<organism evidence="3 4">
    <name type="scientific">Colletotrichum karsti</name>
    <dbReference type="NCBI Taxonomy" id="1095194"/>
    <lineage>
        <taxon>Eukaryota</taxon>
        <taxon>Fungi</taxon>
        <taxon>Dikarya</taxon>
        <taxon>Ascomycota</taxon>
        <taxon>Pezizomycotina</taxon>
        <taxon>Sordariomycetes</taxon>
        <taxon>Hypocreomycetidae</taxon>
        <taxon>Glomerellales</taxon>
        <taxon>Glomerellaceae</taxon>
        <taxon>Colletotrichum</taxon>
        <taxon>Colletotrichum boninense species complex</taxon>
    </lineage>
</organism>
<feature type="region of interest" description="Disordered" evidence="1">
    <location>
        <begin position="34"/>
        <end position="86"/>
    </location>
</feature>
<dbReference type="RefSeq" id="XP_038745636.1">
    <property type="nucleotide sequence ID" value="XM_038888835.1"/>
</dbReference>
<keyword evidence="2" id="KW-0472">Membrane</keyword>
<name>A0A9P6ICL7_9PEZI</name>
<evidence type="ECO:0000313" key="4">
    <source>
        <dbReference type="Proteomes" id="UP000781932"/>
    </source>
</evidence>
<proteinExistence type="predicted"/>
<gene>
    <name evidence="3" type="ORF">CkaCkLH20_06118</name>
</gene>
<evidence type="ECO:0000313" key="3">
    <source>
        <dbReference type="EMBL" id="KAF9876175.1"/>
    </source>
</evidence>
<keyword evidence="4" id="KW-1185">Reference proteome</keyword>
<keyword evidence="2" id="KW-0812">Transmembrane</keyword>
<dbReference type="Proteomes" id="UP000781932">
    <property type="component" value="Unassembled WGS sequence"/>
</dbReference>
<evidence type="ECO:0000256" key="2">
    <source>
        <dbReference type="SAM" id="Phobius"/>
    </source>
</evidence>
<keyword evidence="2" id="KW-1133">Transmembrane helix</keyword>
<protein>
    <submittedName>
        <fullName evidence="3">Uncharacterized protein</fullName>
    </submittedName>
</protein>
<accession>A0A9P6ICL7</accession>
<sequence>MPSLDTQVLSSRQDISTLDDIITRDLSSTKCLGTYKTMASPTPSSPAAAAPTTPPPPPAEAPKTLNPNVFRPATPPSHHHSDDGRGPKRAVSFIFPTVIVLRVVAIALAITLIVLEFERTGRYHGIGPFPVVLAFFQLFWLVFAVLRDLGRGGSGGRNKGFTVDLGFVKCIFGRRGHEDEDAGEMLLGWVPGDSGKKLKKAVLFTTATDLVFATITFTVGMVVKGGWHWSWGSGIYVVAFVIAGLEIIIAFAQHFTILKRARIQISYDEDESEDGLGSHKYRIRLPQSPERGQAPISVYAHTAI</sequence>